<dbReference type="Gene3D" id="2.60.120.200">
    <property type="match status" value="1"/>
</dbReference>
<evidence type="ECO:0000259" key="3">
    <source>
        <dbReference type="PROSITE" id="PS51304"/>
    </source>
</evidence>
<dbReference type="SUPFAM" id="SSF49899">
    <property type="entry name" value="Concanavalin A-like lectins/glucanases"/>
    <property type="match status" value="1"/>
</dbReference>
<dbReference type="GO" id="GO:0030246">
    <property type="term" value="F:carbohydrate binding"/>
    <property type="evidence" value="ECO:0007669"/>
    <property type="project" value="UniProtKB-UniRule"/>
</dbReference>
<reference evidence="4 5" key="1">
    <citation type="submission" date="2020-08" db="EMBL/GenBank/DDBJ databases">
        <authorList>
            <person name="Koutsovoulos G."/>
            <person name="Danchin GJ E."/>
        </authorList>
    </citation>
    <scope>NUCLEOTIDE SEQUENCE [LARGE SCALE GENOMIC DNA]</scope>
</reference>
<accession>A0A6V7XWA6</accession>
<gene>
    <name evidence="4" type="ORF">MENT_LOCUS57349</name>
</gene>
<feature type="domain" description="Galectin" evidence="3">
    <location>
        <begin position="1"/>
        <end position="69"/>
    </location>
</feature>
<dbReference type="InterPro" id="IPR001079">
    <property type="entry name" value="Galectin_CRD"/>
</dbReference>
<dbReference type="OrthoDB" id="6251307at2759"/>
<dbReference type="EMBL" id="CAJEWN010002433">
    <property type="protein sequence ID" value="CAD2203652.1"/>
    <property type="molecule type" value="Genomic_DNA"/>
</dbReference>
<comment type="caution">
    <text evidence="4">The sequence shown here is derived from an EMBL/GenBank/DDBJ whole genome shotgun (WGS) entry which is preliminary data.</text>
</comment>
<proteinExistence type="predicted"/>
<protein>
    <recommendedName>
        <fullName evidence="2">Galectin</fullName>
    </recommendedName>
</protein>
<evidence type="ECO:0000313" key="5">
    <source>
        <dbReference type="Proteomes" id="UP000580250"/>
    </source>
</evidence>
<dbReference type="Proteomes" id="UP000580250">
    <property type="component" value="Unassembled WGS sequence"/>
</dbReference>
<evidence type="ECO:0000256" key="2">
    <source>
        <dbReference type="RuleBase" id="RU102079"/>
    </source>
</evidence>
<sequence>MEDGELFETADMPFVFDFVYLPYQPYVQLNNWIKSKEWGRAEQYPSPFKAGEPFILEFVAAPNTYNIIA</sequence>
<keyword evidence="1 2" id="KW-0430">Lectin</keyword>
<evidence type="ECO:0000256" key="1">
    <source>
        <dbReference type="ARBA" id="ARBA00022734"/>
    </source>
</evidence>
<organism evidence="4 5">
    <name type="scientific">Meloidogyne enterolobii</name>
    <name type="common">Root-knot nematode worm</name>
    <name type="synonym">Meloidogyne mayaguensis</name>
    <dbReference type="NCBI Taxonomy" id="390850"/>
    <lineage>
        <taxon>Eukaryota</taxon>
        <taxon>Metazoa</taxon>
        <taxon>Ecdysozoa</taxon>
        <taxon>Nematoda</taxon>
        <taxon>Chromadorea</taxon>
        <taxon>Rhabditida</taxon>
        <taxon>Tylenchina</taxon>
        <taxon>Tylenchomorpha</taxon>
        <taxon>Tylenchoidea</taxon>
        <taxon>Meloidogynidae</taxon>
        <taxon>Meloidogyninae</taxon>
        <taxon>Meloidogyne</taxon>
    </lineage>
</organism>
<dbReference type="Pfam" id="PF00337">
    <property type="entry name" value="Gal-bind_lectin"/>
    <property type="match status" value="1"/>
</dbReference>
<name>A0A6V7XWA6_MELEN</name>
<dbReference type="PROSITE" id="PS51304">
    <property type="entry name" value="GALECTIN"/>
    <property type="match status" value="1"/>
</dbReference>
<evidence type="ECO:0000313" key="4">
    <source>
        <dbReference type="EMBL" id="CAD2203652.1"/>
    </source>
</evidence>
<dbReference type="AlphaFoldDB" id="A0A6V7XWA6"/>
<dbReference type="InterPro" id="IPR013320">
    <property type="entry name" value="ConA-like_dom_sf"/>
</dbReference>